<reference evidence="8 10" key="1">
    <citation type="submission" date="2015-10" db="EMBL/GenBank/DDBJ databases">
        <title>A novel member of the family Ruminococcaceae isolated from human faeces.</title>
        <authorList>
            <person name="Shkoporov A.N."/>
            <person name="Chaplin A.V."/>
            <person name="Motuzova O.V."/>
            <person name="Kafarskaia L.I."/>
            <person name="Efimov B.A."/>
        </authorList>
    </citation>
    <scope>NUCLEOTIDE SEQUENCE [LARGE SCALE GENOMIC DNA]</scope>
    <source>
        <strain evidence="8 10">668</strain>
    </source>
</reference>
<evidence type="ECO:0000256" key="1">
    <source>
        <dbReference type="ARBA" id="ARBA00004651"/>
    </source>
</evidence>
<feature type="transmembrane region" description="Helical" evidence="7">
    <location>
        <begin position="200"/>
        <end position="220"/>
    </location>
</feature>
<dbReference type="Proteomes" id="UP000431913">
    <property type="component" value="Unassembled WGS sequence"/>
</dbReference>
<dbReference type="PANTHER" id="PTHR43549">
    <property type="entry name" value="MULTIDRUG RESISTANCE PROTEIN YPNP-RELATED"/>
    <property type="match status" value="1"/>
</dbReference>
<dbReference type="InterPro" id="IPR048279">
    <property type="entry name" value="MdtK-like"/>
</dbReference>
<sequence length="458" mass="49469">MEAKTVKSNMTDMTQGSPARLILFFALPLLVGNMFQQLYNMVDSIVVGRFVGSTALAAVGTAFPVVFLLSSMFMGLGIGAMVMVSQFYGAGDAERLKATIDTIYTALIVGIVPLSIVGILVSRPIIALLAVPADTADQCWIYMVIVLGGLIGSLGYNANSGILQGLGDSKTPLLFLVIACIINIVLDLLFVVVFHWGVAGVAIATIIAQAFSWIFGIFYINKKYPQIHIHPFCFKFDKALFGQIVKLGVPAGVQQALFSFGVMAMQRLINSYGSAFMAGFNGANKLDTFAFMPIQSFATAATTFVGQNIGANRPERVHKGTVATLWMSCGFSVLVAALLLPTGRFCMRLFSTEPAVIESGFAYLARILPFYWMLAIMFVLSSIMRGAGEMMVPMISSLAALWLARVPAAYLLAHFFGPMNIHFCYAIGWALGLAICVPYYFSGRWKEKSIVVRAAGGS</sequence>
<gene>
    <name evidence="8" type="ORF">ASJ35_13910</name>
    <name evidence="9" type="ORF">FYJ76_00345</name>
</gene>
<evidence type="ECO:0000256" key="6">
    <source>
        <dbReference type="ARBA" id="ARBA00023136"/>
    </source>
</evidence>
<keyword evidence="2" id="KW-0813">Transport</keyword>
<dbReference type="AlphaFoldDB" id="A0A0W7TNI7"/>
<accession>A0A0W7TNI7</accession>
<dbReference type="GO" id="GO:0005886">
    <property type="term" value="C:plasma membrane"/>
    <property type="evidence" value="ECO:0007669"/>
    <property type="project" value="UniProtKB-SubCell"/>
</dbReference>
<comment type="caution">
    <text evidence="8">The sequence shown here is derived from an EMBL/GenBank/DDBJ whole genome shotgun (WGS) entry which is preliminary data.</text>
</comment>
<comment type="subcellular location">
    <subcellularLocation>
        <location evidence="1">Cell membrane</location>
        <topology evidence="1">Multi-pass membrane protein</topology>
    </subcellularLocation>
</comment>
<evidence type="ECO:0000313" key="10">
    <source>
        <dbReference type="Proteomes" id="UP000053433"/>
    </source>
</evidence>
<dbReference type="Proteomes" id="UP000053433">
    <property type="component" value="Unassembled WGS sequence"/>
</dbReference>
<evidence type="ECO:0000313" key="8">
    <source>
        <dbReference type="EMBL" id="KUE75404.1"/>
    </source>
</evidence>
<feature type="transmembrane region" description="Helical" evidence="7">
    <location>
        <begin position="322"/>
        <end position="340"/>
    </location>
</feature>
<feature type="transmembrane region" description="Helical" evidence="7">
    <location>
        <begin position="360"/>
        <end position="380"/>
    </location>
</feature>
<evidence type="ECO:0000256" key="5">
    <source>
        <dbReference type="ARBA" id="ARBA00022989"/>
    </source>
</evidence>
<dbReference type="GO" id="GO:0042910">
    <property type="term" value="F:xenobiotic transmembrane transporter activity"/>
    <property type="evidence" value="ECO:0007669"/>
    <property type="project" value="InterPro"/>
</dbReference>
<dbReference type="NCBIfam" id="TIGR00797">
    <property type="entry name" value="matE"/>
    <property type="match status" value="1"/>
</dbReference>
<proteinExistence type="predicted"/>
<feature type="transmembrane region" description="Helical" evidence="7">
    <location>
        <begin position="21"/>
        <end position="39"/>
    </location>
</feature>
<organism evidence="8 10">
    <name type="scientific">Ruthenibacterium lactatiformans</name>
    <dbReference type="NCBI Taxonomy" id="1550024"/>
    <lineage>
        <taxon>Bacteria</taxon>
        <taxon>Bacillati</taxon>
        <taxon>Bacillota</taxon>
        <taxon>Clostridia</taxon>
        <taxon>Eubacteriales</taxon>
        <taxon>Oscillospiraceae</taxon>
        <taxon>Ruthenibacterium</taxon>
    </lineage>
</organism>
<reference evidence="9 11" key="2">
    <citation type="submission" date="2019-08" db="EMBL/GenBank/DDBJ databases">
        <title>In-depth cultivation of the pig gut microbiome towards novel bacterial diversity and tailored functional studies.</title>
        <authorList>
            <person name="Wylensek D."/>
            <person name="Hitch T.C.A."/>
            <person name="Clavel T."/>
        </authorList>
    </citation>
    <scope>NUCLEOTIDE SEQUENCE [LARGE SCALE GENOMIC DNA]</scope>
    <source>
        <strain evidence="9 11">WCA3-601-WT-6J</strain>
    </source>
</reference>
<evidence type="ECO:0000313" key="9">
    <source>
        <dbReference type="EMBL" id="MST90392.1"/>
    </source>
</evidence>
<feature type="transmembrane region" description="Helical" evidence="7">
    <location>
        <begin position="419"/>
        <end position="441"/>
    </location>
</feature>
<evidence type="ECO:0000256" key="4">
    <source>
        <dbReference type="ARBA" id="ARBA00022692"/>
    </source>
</evidence>
<feature type="transmembrane region" description="Helical" evidence="7">
    <location>
        <begin position="140"/>
        <end position="159"/>
    </location>
</feature>
<dbReference type="PANTHER" id="PTHR43549:SF3">
    <property type="entry name" value="MULTIDRUG RESISTANCE PROTEIN YPNP-RELATED"/>
    <property type="match status" value="1"/>
</dbReference>
<feature type="transmembrane region" description="Helical" evidence="7">
    <location>
        <begin position="171"/>
        <end position="194"/>
    </location>
</feature>
<dbReference type="CDD" id="cd13138">
    <property type="entry name" value="MATE_yoeA_like"/>
    <property type="match status" value="1"/>
</dbReference>
<keyword evidence="6 7" id="KW-0472">Membrane</keyword>
<dbReference type="InterPro" id="IPR052031">
    <property type="entry name" value="Membrane_Transporter-Flippase"/>
</dbReference>
<dbReference type="InterPro" id="IPR002528">
    <property type="entry name" value="MATE_fam"/>
</dbReference>
<feature type="transmembrane region" description="Helical" evidence="7">
    <location>
        <begin position="59"/>
        <end position="82"/>
    </location>
</feature>
<dbReference type="GO" id="GO:0015297">
    <property type="term" value="F:antiporter activity"/>
    <property type="evidence" value="ECO:0007669"/>
    <property type="project" value="InterPro"/>
</dbReference>
<name>A0A0W7TNI7_9FIRM</name>
<feature type="transmembrane region" description="Helical" evidence="7">
    <location>
        <begin position="103"/>
        <end position="128"/>
    </location>
</feature>
<evidence type="ECO:0000256" key="3">
    <source>
        <dbReference type="ARBA" id="ARBA00022475"/>
    </source>
</evidence>
<dbReference type="PIRSF" id="PIRSF006603">
    <property type="entry name" value="DinF"/>
    <property type="match status" value="1"/>
</dbReference>
<evidence type="ECO:0000256" key="7">
    <source>
        <dbReference type="SAM" id="Phobius"/>
    </source>
</evidence>
<protein>
    <submittedName>
        <fullName evidence="8">MATE family efflux transporter</fullName>
    </submittedName>
</protein>
<evidence type="ECO:0000256" key="2">
    <source>
        <dbReference type="ARBA" id="ARBA00022448"/>
    </source>
</evidence>
<evidence type="ECO:0000313" key="11">
    <source>
        <dbReference type="Proteomes" id="UP000431913"/>
    </source>
</evidence>
<dbReference type="RefSeq" id="WP_009324786.1">
    <property type="nucleotide sequence ID" value="NZ_CAQJQL010000020.1"/>
</dbReference>
<keyword evidence="3" id="KW-1003">Cell membrane</keyword>
<dbReference type="EMBL" id="LMUA01000022">
    <property type="protein sequence ID" value="KUE75404.1"/>
    <property type="molecule type" value="Genomic_DNA"/>
</dbReference>
<dbReference type="GeneID" id="42856309"/>
<feature type="transmembrane region" description="Helical" evidence="7">
    <location>
        <begin position="392"/>
        <end position="413"/>
    </location>
</feature>
<dbReference type="Pfam" id="PF01554">
    <property type="entry name" value="MatE"/>
    <property type="match status" value="2"/>
</dbReference>
<dbReference type="EMBL" id="VUNJ01000001">
    <property type="protein sequence ID" value="MST90392.1"/>
    <property type="molecule type" value="Genomic_DNA"/>
</dbReference>
<keyword evidence="4 7" id="KW-0812">Transmembrane</keyword>
<keyword evidence="5 7" id="KW-1133">Transmembrane helix</keyword>